<reference evidence="1 2" key="1">
    <citation type="submission" date="2024-09" db="EMBL/GenBank/DDBJ databases">
        <title>Taxonomic and Genotyping Characterization of Leptospira Strains isolated from Multiple Sources in Colombia highlights the importance of intermediate species.</title>
        <authorList>
            <person name="Torres Higuera L."/>
            <person name="Rojas Tapias D."/>
            <person name="Jimenez Velasquez S."/>
            <person name="Renjifo Ibanez C."/>
        </authorList>
    </citation>
    <scope>NUCLEOTIDE SEQUENCE [LARGE SCALE GENOMIC DNA]</scope>
    <source>
        <strain evidence="1 2">Lep080</strain>
    </source>
</reference>
<protein>
    <submittedName>
        <fullName evidence="1">Uncharacterized protein</fullName>
    </submittedName>
</protein>
<comment type="caution">
    <text evidence="1">The sequence shown here is derived from an EMBL/GenBank/DDBJ whole genome shotgun (WGS) entry which is preliminary data.</text>
</comment>
<sequence>MRENREEIKRKEKADKEERNLREILTFHQILNQNIKYYINLRNSFEKDVTHHPAGIDQGAVVHRKTGSEIVSAEIKNFFEYNKWGNSKWQEIQIPKDLQRLLDATGSICEWLCDKVTMIPPTEFKFFSRMITNILSMEEMILIDYFIKIPD</sequence>
<accession>A0ABV5BWR0</accession>
<feature type="non-terminal residue" evidence="1">
    <location>
        <position position="151"/>
    </location>
</feature>
<gene>
    <name evidence="1" type="ORF">ACE5IX_19940</name>
</gene>
<dbReference type="EMBL" id="JBHILJ010000057">
    <property type="protein sequence ID" value="MFB5738789.1"/>
    <property type="molecule type" value="Genomic_DNA"/>
</dbReference>
<dbReference type="Proteomes" id="UP001580391">
    <property type="component" value="Unassembled WGS sequence"/>
</dbReference>
<organism evidence="1 2">
    <name type="scientific">Leptospira wolffii</name>
    <dbReference type="NCBI Taxonomy" id="409998"/>
    <lineage>
        <taxon>Bacteria</taxon>
        <taxon>Pseudomonadati</taxon>
        <taxon>Spirochaetota</taxon>
        <taxon>Spirochaetia</taxon>
        <taxon>Leptospirales</taxon>
        <taxon>Leptospiraceae</taxon>
        <taxon>Leptospira</taxon>
    </lineage>
</organism>
<keyword evidence="2" id="KW-1185">Reference proteome</keyword>
<proteinExistence type="predicted"/>
<evidence type="ECO:0000313" key="1">
    <source>
        <dbReference type="EMBL" id="MFB5738789.1"/>
    </source>
</evidence>
<evidence type="ECO:0000313" key="2">
    <source>
        <dbReference type="Proteomes" id="UP001580391"/>
    </source>
</evidence>
<name>A0ABV5BWR0_9LEPT</name>
<dbReference type="RefSeq" id="WP_375517895.1">
    <property type="nucleotide sequence ID" value="NZ_JBHILJ010000057.1"/>
</dbReference>